<evidence type="ECO:0000313" key="2">
    <source>
        <dbReference type="Proteomes" id="UP000789702"/>
    </source>
</evidence>
<comment type="caution">
    <text evidence="1">The sequence shown here is derived from an EMBL/GenBank/DDBJ whole genome shotgun (WGS) entry which is preliminary data.</text>
</comment>
<organism evidence="1 2">
    <name type="scientific">Dentiscutata heterogama</name>
    <dbReference type="NCBI Taxonomy" id="1316150"/>
    <lineage>
        <taxon>Eukaryota</taxon>
        <taxon>Fungi</taxon>
        <taxon>Fungi incertae sedis</taxon>
        <taxon>Mucoromycota</taxon>
        <taxon>Glomeromycotina</taxon>
        <taxon>Glomeromycetes</taxon>
        <taxon>Diversisporales</taxon>
        <taxon>Gigasporaceae</taxon>
        <taxon>Dentiscutata</taxon>
    </lineage>
</organism>
<accession>A0ACA9JYK3</accession>
<dbReference type="Proteomes" id="UP000789702">
    <property type="component" value="Unassembled WGS sequence"/>
</dbReference>
<evidence type="ECO:0000313" key="1">
    <source>
        <dbReference type="EMBL" id="CAG8442317.1"/>
    </source>
</evidence>
<reference evidence="1" key="1">
    <citation type="submission" date="2021-06" db="EMBL/GenBank/DDBJ databases">
        <authorList>
            <person name="Kallberg Y."/>
            <person name="Tangrot J."/>
            <person name="Rosling A."/>
        </authorList>
    </citation>
    <scope>NUCLEOTIDE SEQUENCE</scope>
    <source>
        <strain evidence="1">IL203A</strain>
    </source>
</reference>
<name>A0ACA9JYK3_9GLOM</name>
<dbReference type="EMBL" id="CAJVPU010000157">
    <property type="protein sequence ID" value="CAG8442317.1"/>
    <property type="molecule type" value="Genomic_DNA"/>
</dbReference>
<sequence>MVTESLKGHKPKWFKAIENYFEIDQSRNIRKIKAQIQEPNAMAIKAYMKKVSTDK</sequence>
<proteinExistence type="predicted"/>
<gene>
    <name evidence="1" type="ORF">DHETER_LOCUS344</name>
</gene>
<protein>
    <submittedName>
        <fullName evidence="1">519_t:CDS:1</fullName>
    </submittedName>
</protein>
<keyword evidence="2" id="KW-1185">Reference proteome</keyword>